<keyword evidence="2" id="KW-0472">Membrane</keyword>
<sequence length="536" mass="58092">MDSGILVTERADGRTLAQAVSEGGALSPNATHRLALAVLTALASVHRTGGHHGDLGPHTVVLGEDGTHVLRGTPDGEGGQSADMFAWAALAAYAATGRDPFGEVDKRRRYGAADLGALHGELRELVADCLAEDPEHRPAAEEALLRLLGQSGALETALPDTPEPPRRRPRALLFTAAAVVIVLVFGALGYLLTPRTVSAQPVAAGTPSRPASATPTKPTAPKPVPVTRTITLPDGAGTLWENAADKVRLTAYYIGKDGSDSVAYARTLDGTGFARTGGDNISSPVSPDNRWMATVNELHILTAERLDVSFTDRVTGEKFTVPTVTNPRWGVSPQWSRDSRTLLLSMLERDEQVQAAYVRGFILIDVERRRATVVETANAEDVAMFRKQEPDQRTSYYYRWAPGDQLIASGYMTPESGEGIRYRDLTGKIVRSMHWVGRPIGQTPFSPSGRRLVTTSCAKQLTSCIWDVDTGKRLASVPPSPGFMYGWYDEDNLIVGRVAGKKMIVEAIDLKGKVTRKLAELRAVKDKLSDLRFDRY</sequence>
<dbReference type="PROSITE" id="PS50011">
    <property type="entry name" value="PROTEIN_KINASE_DOM"/>
    <property type="match status" value="1"/>
</dbReference>
<dbReference type="AlphaFoldDB" id="A0A7W8EIY4"/>
<dbReference type="InterPro" id="IPR000719">
    <property type="entry name" value="Prot_kinase_dom"/>
</dbReference>
<reference evidence="4 5" key="1">
    <citation type="submission" date="2020-08" db="EMBL/GenBank/DDBJ databases">
        <title>Genomic Encyclopedia of Type Strains, Phase IV (KMG-IV): sequencing the most valuable type-strain genomes for metagenomic binning, comparative biology and taxonomic classification.</title>
        <authorList>
            <person name="Goeker M."/>
        </authorList>
    </citation>
    <scope>NUCLEOTIDE SEQUENCE [LARGE SCALE GENOMIC DNA]</scope>
    <source>
        <strain evidence="4 5">DSM 45385</strain>
    </source>
</reference>
<dbReference type="InterPro" id="IPR015943">
    <property type="entry name" value="WD40/YVTN_repeat-like_dom_sf"/>
</dbReference>
<proteinExistence type="predicted"/>
<feature type="domain" description="Protein kinase" evidence="3">
    <location>
        <begin position="1"/>
        <end position="148"/>
    </location>
</feature>
<keyword evidence="4" id="KW-0808">Transferase</keyword>
<feature type="transmembrane region" description="Helical" evidence="2">
    <location>
        <begin position="171"/>
        <end position="192"/>
    </location>
</feature>
<dbReference type="EMBL" id="JACHIN010000009">
    <property type="protein sequence ID" value="MBB5081054.1"/>
    <property type="molecule type" value="Genomic_DNA"/>
</dbReference>
<keyword evidence="4" id="KW-0418">Kinase</keyword>
<evidence type="ECO:0000313" key="5">
    <source>
        <dbReference type="Proteomes" id="UP000568380"/>
    </source>
</evidence>
<feature type="compositionally biased region" description="Low complexity" evidence="1">
    <location>
        <begin position="206"/>
        <end position="217"/>
    </location>
</feature>
<dbReference type="Proteomes" id="UP000568380">
    <property type="component" value="Unassembled WGS sequence"/>
</dbReference>
<dbReference type="Gene3D" id="2.130.10.10">
    <property type="entry name" value="YVTN repeat-like/Quinoprotein amine dehydrogenase"/>
    <property type="match status" value="1"/>
</dbReference>
<dbReference type="InterPro" id="IPR011009">
    <property type="entry name" value="Kinase-like_dom_sf"/>
</dbReference>
<dbReference type="GO" id="GO:0004674">
    <property type="term" value="F:protein serine/threonine kinase activity"/>
    <property type="evidence" value="ECO:0007669"/>
    <property type="project" value="UniProtKB-KW"/>
</dbReference>
<organism evidence="4 5">
    <name type="scientific">Nonomuraea endophytica</name>
    <dbReference type="NCBI Taxonomy" id="714136"/>
    <lineage>
        <taxon>Bacteria</taxon>
        <taxon>Bacillati</taxon>
        <taxon>Actinomycetota</taxon>
        <taxon>Actinomycetes</taxon>
        <taxon>Streptosporangiales</taxon>
        <taxon>Streptosporangiaceae</taxon>
        <taxon>Nonomuraea</taxon>
    </lineage>
</organism>
<dbReference type="GO" id="GO:0005524">
    <property type="term" value="F:ATP binding"/>
    <property type="evidence" value="ECO:0007669"/>
    <property type="project" value="InterPro"/>
</dbReference>
<feature type="region of interest" description="Disordered" evidence="1">
    <location>
        <begin position="200"/>
        <end position="227"/>
    </location>
</feature>
<dbReference type="SUPFAM" id="SSF82171">
    <property type="entry name" value="DPP6 N-terminal domain-like"/>
    <property type="match status" value="1"/>
</dbReference>
<evidence type="ECO:0000256" key="1">
    <source>
        <dbReference type="SAM" id="MobiDB-lite"/>
    </source>
</evidence>
<gene>
    <name evidence="4" type="ORF">HNR40_006543</name>
</gene>
<name>A0A7W8EIY4_9ACTN</name>
<keyword evidence="2" id="KW-1133">Transmembrane helix</keyword>
<protein>
    <submittedName>
        <fullName evidence="4">Serine/threonine protein kinase</fullName>
    </submittedName>
</protein>
<dbReference type="RefSeq" id="WP_184968024.1">
    <property type="nucleotide sequence ID" value="NZ_JACHIN010000009.1"/>
</dbReference>
<evidence type="ECO:0000259" key="3">
    <source>
        <dbReference type="PROSITE" id="PS50011"/>
    </source>
</evidence>
<dbReference type="SUPFAM" id="SSF56112">
    <property type="entry name" value="Protein kinase-like (PK-like)"/>
    <property type="match status" value="1"/>
</dbReference>
<keyword evidence="4" id="KW-0723">Serine/threonine-protein kinase</keyword>
<accession>A0A7W8EIY4</accession>
<keyword evidence="2" id="KW-0812">Transmembrane</keyword>
<evidence type="ECO:0000256" key="2">
    <source>
        <dbReference type="SAM" id="Phobius"/>
    </source>
</evidence>
<comment type="caution">
    <text evidence="4">The sequence shown here is derived from an EMBL/GenBank/DDBJ whole genome shotgun (WGS) entry which is preliminary data.</text>
</comment>
<evidence type="ECO:0000313" key="4">
    <source>
        <dbReference type="EMBL" id="MBB5081054.1"/>
    </source>
</evidence>
<keyword evidence="5" id="KW-1185">Reference proteome</keyword>
<dbReference type="Gene3D" id="1.10.510.10">
    <property type="entry name" value="Transferase(Phosphotransferase) domain 1"/>
    <property type="match status" value="2"/>
</dbReference>